<feature type="region of interest" description="Disordered" evidence="1">
    <location>
        <begin position="50"/>
        <end position="86"/>
    </location>
</feature>
<dbReference type="Proteomes" id="UP001066276">
    <property type="component" value="Chromosome 11"/>
</dbReference>
<gene>
    <name evidence="2" type="ORF">NDU88_005159</name>
</gene>
<comment type="caution">
    <text evidence="2">The sequence shown here is derived from an EMBL/GenBank/DDBJ whole genome shotgun (WGS) entry which is preliminary data.</text>
</comment>
<evidence type="ECO:0000313" key="2">
    <source>
        <dbReference type="EMBL" id="KAJ1092045.1"/>
    </source>
</evidence>
<feature type="compositionally biased region" description="Polar residues" evidence="1">
    <location>
        <begin position="76"/>
        <end position="86"/>
    </location>
</feature>
<evidence type="ECO:0000256" key="1">
    <source>
        <dbReference type="SAM" id="MobiDB-lite"/>
    </source>
</evidence>
<sequence length="86" mass="9550">MPVSSRCYTVSVRDGRDECDNKRLIRGLRVRIAFSLACALCLNRSVESAQEMGHSMPDESEARREGVPRRGPDVQSGWSLPSAVNE</sequence>
<accession>A0AAV7LWM9</accession>
<organism evidence="2 3">
    <name type="scientific">Pleurodeles waltl</name>
    <name type="common">Iberian ribbed newt</name>
    <dbReference type="NCBI Taxonomy" id="8319"/>
    <lineage>
        <taxon>Eukaryota</taxon>
        <taxon>Metazoa</taxon>
        <taxon>Chordata</taxon>
        <taxon>Craniata</taxon>
        <taxon>Vertebrata</taxon>
        <taxon>Euteleostomi</taxon>
        <taxon>Amphibia</taxon>
        <taxon>Batrachia</taxon>
        <taxon>Caudata</taxon>
        <taxon>Salamandroidea</taxon>
        <taxon>Salamandridae</taxon>
        <taxon>Pleurodelinae</taxon>
        <taxon>Pleurodeles</taxon>
    </lineage>
</organism>
<dbReference type="AlphaFoldDB" id="A0AAV7LWM9"/>
<name>A0AAV7LWM9_PLEWA</name>
<protein>
    <submittedName>
        <fullName evidence="2">Uncharacterized protein</fullName>
    </submittedName>
</protein>
<keyword evidence="3" id="KW-1185">Reference proteome</keyword>
<reference evidence="2" key="1">
    <citation type="journal article" date="2022" name="bioRxiv">
        <title>Sequencing and chromosome-scale assembly of the giantPleurodeles waltlgenome.</title>
        <authorList>
            <person name="Brown T."/>
            <person name="Elewa A."/>
            <person name="Iarovenko S."/>
            <person name="Subramanian E."/>
            <person name="Araus A.J."/>
            <person name="Petzold A."/>
            <person name="Susuki M."/>
            <person name="Suzuki K.-i.T."/>
            <person name="Hayashi T."/>
            <person name="Toyoda A."/>
            <person name="Oliveira C."/>
            <person name="Osipova E."/>
            <person name="Leigh N.D."/>
            <person name="Simon A."/>
            <person name="Yun M.H."/>
        </authorList>
    </citation>
    <scope>NUCLEOTIDE SEQUENCE</scope>
    <source>
        <strain evidence="2">20211129_DDA</strain>
        <tissue evidence="2">Liver</tissue>
    </source>
</reference>
<evidence type="ECO:0000313" key="3">
    <source>
        <dbReference type="Proteomes" id="UP001066276"/>
    </source>
</evidence>
<feature type="compositionally biased region" description="Basic and acidic residues" evidence="1">
    <location>
        <begin position="56"/>
        <end position="72"/>
    </location>
</feature>
<dbReference type="EMBL" id="JANPWB010000015">
    <property type="protein sequence ID" value="KAJ1092045.1"/>
    <property type="molecule type" value="Genomic_DNA"/>
</dbReference>
<proteinExistence type="predicted"/>